<evidence type="ECO:0000313" key="2">
    <source>
        <dbReference type="EMBL" id="KAA6387850.1"/>
    </source>
</evidence>
<dbReference type="InterPro" id="IPR010756">
    <property type="entry name" value="Tls1-like"/>
</dbReference>
<comment type="caution">
    <text evidence="2">The sequence shown here is derived from an EMBL/GenBank/DDBJ whole genome shotgun (WGS) entry which is preliminary data.</text>
</comment>
<dbReference type="EMBL" id="SNRW01004214">
    <property type="protein sequence ID" value="KAA6387850.1"/>
    <property type="molecule type" value="Genomic_DNA"/>
</dbReference>
<sequence>MTFTQRRQQRKSKPLKITQQLNKESDDSLSNNLTLIRNNIKQNSSIAGIDVEELGKVNEIINDQSNTKNIDVGFTQETNVFDSDSRKQKYIEENLKAKPIQKEISTENLKKQKEVIQDKNVDKKKEKITEDDLFKAPLNQRQLKARELAGSWQAGISEVELPIDYYKSVTSGIPLPVEDLEVDKLITRTLASSNSTLSLLQPYSQTLTIQKDDKKQMEAINQLEENISTLKRKVHLQNNQKVEDQLKVESEKTHFQHYSTDLQTNKPLKRKRDDSIQTQDNDTEIEINSGIKRRRTDEDNENSLLGAQLAAAEQTLQSLRALQTAADEMKRKSYRRETATDDILLKKMVAHRKR</sequence>
<organism evidence="2 3">
    <name type="scientific">Streblomastix strix</name>
    <dbReference type="NCBI Taxonomy" id="222440"/>
    <lineage>
        <taxon>Eukaryota</taxon>
        <taxon>Metamonada</taxon>
        <taxon>Preaxostyla</taxon>
        <taxon>Oxymonadida</taxon>
        <taxon>Streblomastigidae</taxon>
        <taxon>Streblomastix</taxon>
    </lineage>
</organism>
<gene>
    <name evidence="2" type="ORF">EZS28_016623</name>
</gene>
<keyword evidence="1" id="KW-0175">Coiled coil</keyword>
<dbReference type="Proteomes" id="UP000324800">
    <property type="component" value="Unassembled WGS sequence"/>
</dbReference>
<dbReference type="AlphaFoldDB" id="A0A5J4VZL7"/>
<feature type="coiled-coil region" evidence="1">
    <location>
        <begin position="213"/>
        <end position="240"/>
    </location>
</feature>
<evidence type="ECO:0000256" key="1">
    <source>
        <dbReference type="SAM" id="Coils"/>
    </source>
</evidence>
<protein>
    <submittedName>
        <fullName evidence="2">Uncharacterized protein</fullName>
    </submittedName>
</protein>
<dbReference type="Pfam" id="PF07052">
    <property type="entry name" value="Hep_59"/>
    <property type="match status" value="1"/>
</dbReference>
<proteinExistence type="predicted"/>
<accession>A0A5J4VZL7</accession>
<name>A0A5J4VZL7_9EUKA</name>
<reference evidence="2 3" key="1">
    <citation type="submission" date="2019-03" db="EMBL/GenBank/DDBJ databases">
        <title>Single cell metagenomics reveals metabolic interactions within the superorganism composed of flagellate Streblomastix strix and complex community of Bacteroidetes bacteria on its surface.</title>
        <authorList>
            <person name="Treitli S.C."/>
            <person name="Kolisko M."/>
            <person name="Husnik F."/>
            <person name="Keeling P."/>
            <person name="Hampl V."/>
        </authorList>
    </citation>
    <scope>NUCLEOTIDE SEQUENCE [LARGE SCALE GENOMIC DNA]</scope>
    <source>
        <strain evidence="2">ST1C</strain>
    </source>
</reference>
<evidence type="ECO:0000313" key="3">
    <source>
        <dbReference type="Proteomes" id="UP000324800"/>
    </source>
</evidence>